<dbReference type="GO" id="GO:0008815">
    <property type="term" value="F:citrate (pro-3S)-lyase activity"/>
    <property type="evidence" value="ECO:0007669"/>
    <property type="project" value="UniProtKB-EC"/>
</dbReference>
<dbReference type="GO" id="GO:0006107">
    <property type="term" value="P:oxaloacetate metabolic process"/>
    <property type="evidence" value="ECO:0007669"/>
    <property type="project" value="TreeGrafter"/>
</dbReference>
<name>A0A0M2NHZ0_9FIRM</name>
<dbReference type="PIRSF" id="PIRSF015582">
    <property type="entry name" value="Cit_lyase_B"/>
    <property type="match status" value="1"/>
</dbReference>
<dbReference type="OrthoDB" id="9786940at2"/>
<comment type="caution">
    <text evidence="7">The sequence shown here is derived from an EMBL/GenBank/DDBJ whole genome shotgun (WGS) entry which is preliminary data.</text>
</comment>
<dbReference type="PANTHER" id="PTHR32308:SF0">
    <property type="entry name" value="HPCH_HPAI ALDOLASE_CITRATE LYASE DOMAIN-CONTAINING PROTEIN"/>
    <property type="match status" value="1"/>
</dbReference>
<keyword evidence="8" id="KW-1185">Reference proteome</keyword>
<proteinExistence type="predicted"/>
<dbReference type="Proteomes" id="UP000034076">
    <property type="component" value="Unassembled WGS sequence"/>
</dbReference>
<evidence type="ECO:0000313" key="7">
    <source>
        <dbReference type="EMBL" id="KKI50571.1"/>
    </source>
</evidence>
<keyword evidence="7" id="KW-0456">Lyase</keyword>
<feature type="domain" description="HpcH/HpaI aldolase/citrate lyase" evidence="6">
    <location>
        <begin position="6"/>
        <end position="219"/>
    </location>
</feature>
<dbReference type="InterPro" id="IPR011206">
    <property type="entry name" value="Citrate_lyase_beta/mcl1/mcl2"/>
</dbReference>
<feature type="binding site" evidence="4">
    <location>
        <position position="124"/>
    </location>
    <ligand>
        <name>substrate</name>
    </ligand>
</feature>
<dbReference type="AlphaFoldDB" id="A0A0M2NHZ0"/>
<dbReference type="STRING" id="270498.CHK_1865"/>
<protein>
    <submittedName>
        <fullName evidence="7">Citrate lyase beta chain</fullName>
        <ecNumber evidence="7">4.1.3.6</ecNumber>
    </submittedName>
</protein>
<evidence type="ECO:0000313" key="8">
    <source>
        <dbReference type="Proteomes" id="UP000034076"/>
    </source>
</evidence>
<feature type="binding site" evidence="4">
    <location>
        <position position="67"/>
    </location>
    <ligand>
        <name>substrate</name>
    </ligand>
</feature>
<dbReference type="EC" id="4.1.3.6" evidence="7"/>
<organism evidence="7 8">
    <name type="scientific">Christensenella hongkongensis</name>
    <dbReference type="NCBI Taxonomy" id="270498"/>
    <lineage>
        <taxon>Bacteria</taxon>
        <taxon>Bacillati</taxon>
        <taxon>Bacillota</taxon>
        <taxon>Clostridia</taxon>
        <taxon>Christensenellales</taxon>
        <taxon>Christensenellaceae</taxon>
        <taxon>Christensenella</taxon>
    </lineage>
</organism>
<gene>
    <name evidence="7" type="ORF">CHK_1865</name>
</gene>
<dbReference type="RefSeq" id="WP_046443726.1">
    <property type="nucleotide sequence ID" value="NZ_CAUERS010000089.1"/>
</dbReference>
<evidence type="ECO:0000259" key="6">
    <source>
        <dbReference type="Pfam" id="PF03328"/>
    </source>
</evidence>
<dbReference type="Gene3D" id="3.20.20.60">
    <property type="entry name" value="Phosphoenolpyruvate-binding domains"/>
    <property type="match status" value="1"/>
</dbReference>
<sequence>MQAKRRSMLYVPGSDPKKCLKALMFNSDSVIFDLEDAVAPDQKEFARQTVCELLKAPRETGKELVVRVNQVSDSVGMEDLKAILPCKPDTVILPKASAREVTIADTFVTIFREDREIGLIPLIETMHGLVTLREILNSSDKITGVQFGAEDLTKEMGIRRTAQGKELSYARSELTFIARSFGVDAIDTPYVDYRDVEGFEQDLAYIRSIGMTAKTAIHPSQIEKINQAFTFSERDIAEAKEIVEAFEKAVQQGLGVISINGKMVDAPVAKRAADVLASAGLNEVKGF</sequence>
<evidence type="ECO:0000256" key="3">
    <source>
        <dbReference type="ARBA" id="ARBA00022842"/>
    </source>
</evidence>
<feature type="binding site" evidence="5">
    <location>
        <position position="151"/>
    </location>
    <ligand>
        <name>Mg(2+)</name>
        <dbReference type="ChEBI" id="CHEBI:18420"/>
    </ligand>
</feature>
<dbReference type="GO" id="GO:0000287">
    <property type="term" value="F:magnesium ion binding"/>
    <property type="evidence" value="ECO:0007669"/>
    <property type="project" value="TreeGrafter"/>
</dbReference>
<evidence type="ECO:0000256" key="2">
    <source>
        <dbReference type="ARBA" id="ARBA00022723"/>
    </source>
</evidence>
<dbReference type="PANTHER" id="PTHR32308">
    <property type="entry name" value="LYASE BETA SUBUNIT, PUTATIVE (AFU_ORTHOLOGUE AFUA_4G13030)-RELATED"/>
    <property type="match status" value="1"/>
</dbReference>
<keyword evidence="2 5" id="KW-0479">Metal-binding</keyword>
<keyword evidence="3 5" id="KW-0460">Magnesium</keyword>
<dbReference type="InterPro" id="IPR005000">
    <property type="entry name" value="Aldolase/citrate-lyase_domain"/>
</dbReference>
<dbReference type="InterPro" id="IPR015813">
    <property type="entry name" value="Pyrv/PenolPyrv_kinase-like_dom"/>
</dbReference>
<feature type="binding site" evidence="5">
    <location>
        <position position="124"/>
    </location>
    <ligand>
        <name>Mg(2+)</name>
        <dbReference type="ChEBI" id="CHEBI:18420"/>
    </ligand>
</feature>
<dbReference type="Pfam" id="PF03328">
    <property type="entry name" value="HpcH_HpaI"/>
    <property type="match status" value="1"/>
</dbReference>
<dbReference type="SUPFAM" id="SSF51621">
    <property type="entry name" value="Phosphoenolpyruvate/pyruvate domain"/>
    <property type="match status" value="1"/>
</dbReference>
<dbReference type="EMBL" id="LAYJ01000103">
    <property type="protein sequence ID" value="KKI50571.1"/>
    <property type="molecule type" value="Genomic_DNA"/>
</dbReference>
<dbReference type="InterPro" id="IPR040442">
    <property type="entry name" value="Pyrv_kinase-like_dom_sf"/>
</dbReference>
<reference evidence="7 8" key="1">
    <citation type="submission" date="2015-04" db="EMBL/GenBank/DDBJ databases">
        <title>Draft genome sequence of bacteremic isolate Catabacter hongkongensis type strain HKU16T.</title>
        <authorList>
            <person name="Lau S.K."/>
            <person name="Teng J.L."/>
            <person name="Huang Y."/>
            <person name="Curreem S.O."/>
            <person name="Tsui S.K."/>
            <person name="Woo P.C."/>
        </authorList>
    </citation>
    <scope>NUCLEOTIDE SEQUENCE [LARGE SCALE GENOMIC DNA]</scope>
    <source>
        <strain evidence="7 8">HKU16</strain>
    </source>
</reference>
<evidence type="ECO:0000256" key="5">
    <source>
        <dbReference type="PIRSR" id="PIRSR015582-2"/>
    </source>
</evidence>
<comment type="cofactor">
    <cofactor evidence="1">
        <name>Mg(2+)</name>
        <dbReference type="ChEBI" id="CHEBI:18420"/>
    </cofactor>
</comment>
<evidence type="ECO:0000256" key="4">
    <source>
        <dbReference type="PIRSR" id="PIRSR015582-1"/>
    </source>
</evidence>
<evidence type="ECO:0000256" key="1">
    <source>
        <dbReference type="ARBA" id="ARBA00001946"/>
    </source>
</evidence>
<accession>A0A0M2NHZ0</accession>